<reference evidence="4" key="3">
    <citation type="submission" date="2015-02" db="EMBL/GenBank/DDBJ databases">
        <title>Evolutionary Origins and Diversification of the Mycorrhizal Mutualists.</title>
        <authorList>
            <consortium name="DOE Joint Genome Institute"/>
            <consortium name="Mycorrhizal Genomics Consortium"/>
            <person name="Kohler A."/>
            <person name="Kuo A."/>
            <person name="Nagy L.G."/>
            <person name="Floudas D."/>
            <person name="Copeland A."/>
            <person name="Barry K.W."/>
            <person name="Cichocki N."/>
            <person name="Veneault-Fourrey C."/>
            <person name="LaButti K."/>
            <person name="Lindquist E.A."/>
            <person name="Lipzen A."/>
            <person name="Lundell T."/>
            <person name="Morin E."/>
            <person name="Murat C."/>
            <person name="Riley R."/>
            <person name="Ohm R."/>
            <person name="Sun H."/>
            <person name="Tunlid A."/>
            <person name="Henrissat B."/>
            <person name="Grigoriev I.V."/>
            <person name="Hibbett D.S."/>
            <person name="Martin F."/>
        </authorList>
    </citation>
    <scope>NUCLEOTIDE SEQUENCE</scope>
    <source>
        <strain evidence="4 5">F 1598</strain>
    </source>
</reference>
<organism evidence="4 5">
    <name type="scientific">Piloderma croceum (strain F 1598)</name>
    <dbReference type="NCBI Taxonomy" id="765440"/>
    <lineage>
        <taxon>Eukaryota</taxon>
        <taxon>Fungi</taxon>
        <taxon>Dikarya</taxon>
        <taxon>Basidiomycota</taxon>
        <taxon>Agaricomycotina</taxon>
        <taxon>Agaricomycetes</taxon>
        <taxon>Agaricomycetidae</taxon>
        <taxon>Atheliales</taxon>
        <taxon>Atheliaceae</taxon>
        <taxon>Piloderma</taxon>
    </lineage>
</organism>
<feature type="coiled-coil region" evidence="1">
    <location>
        <begin position="264"/>
        <end position="358"/>
    </location>
</feature>
<evidence type="ECO:0000256" key="1">
    <source>
        <dbReference type="SAM" id="Coils"/>
    </source>
</evidence>
<feature type="region of interest" description="Disordered" evidence="2">
    <location>
        <begin position="127"/>
        <end position="198"/>
    </location>
</feature>
<dbReference type="OrthoDB" id="412109at2759"/>
<evidence type="ECO:0000313" key="3">
    <source>
        <dbReference type="EMBL" id="KIM76241.1"/>
    </source>
</evidence>
<feature type="compositionally biased region" description="Polar residues" evidence="2">
    <location>
        <begin position="167"/>
        <end position="181"/>
    </location>
</feature>
<name>A0A0C3FEF5_PILCF</name>
<keyword evidence="5" id="KW-1185">Reference proteome</keyword>
<keyword evidence="1" id="KW-0175">Coiled coil</keyword>
<evidence type="ECO:0000313" key="4">
    <source>
        <dbReference type="EMBL" id="KIM78256.1"/>
    </source>
</evidence>
<gene>
    <name evidence="4" type="ORF">PILCRDRAFT_824475</name>
    <name evidence="3" type="ORF">PILCRDRAFT_826616</name>
</gene>
<evidence type="ECO:0000313" key="5">
    <source>
        <dbReference type="Proteomes" id="UP000054166"/>
    </source>
</evidence>
<accession>A0A0C3FEF5</accession>
<dbReference type="EMBL" id="KN833017">
    <property type="protein sequence ID" value="KIM78256.1"/>
    <property type="molecule type" value="Genomic_DNA"/>
</dbReference>
<dbReference type="AlphaFoldDB" id="A0A0C3FEF5"/>
<dbReference type="Proteomes" id="UP000054166">
    <property type="component" value="Unassembled WGS sequence"/>
</dbReference>
<dbReference type="EMBL" id="KN833037">
    <property type="protein sequence ID" value="KIM76241.1"/>
    <property type="molecule type" value="Genomic_DNA"/>
</dbReference>
<reference evidence="4 5" key="1">
    <citation type="submission" date="2014-04" db="EMBL/GenBank/DDBJ databases">
        <authorList>
            <consortium name="DOE Joint Genome Institute"/>
            <person name="Kuo A."/>
            <person name="Tarkka M."/>
            <person name="Buscot F."/>
            <person name="Kohler A."/>
            <person name="Nagy L.G."/>
            <person name="Floudas D."/>
            <person name="Copeland A."/>
            <person name="Barry K.W."/>
            <person name="Cichocki N."/>
            <person name="Veneault-Fourrey C."/>
            <person name="LaButti K."/>
            <person name="Lindquist E.A."/>
            <person name="Lipzen A."/>
            <person name="Lundell T."/>
            <person name="Morin E."/>
            <person name="Murat C."/>
            <person name="Sun H."/>
            <person name="Tunlid A."/>
            <person name="Henrissat B."/>
            <person name="Grigoriev I.V."/>
            <person name="Hibbett D.S."/>
            <person name="Martin F."/>
            <person name="Nordberg H.P."/>
            <person name="Cantor M.N."/>
            <person name="Hua S.X."/>
        </authorList>
    </citation>
    <scope>NUCLEOTIDE SEQUENCE [LARGE SCALE GENOMIC DNA]</scope>
    <source>
        <strain evidence="4 5">F 1598</strain>
    </source>
</reference>
<proteinExistence type="predicted"/>
<sequence>MVTNVDKSLLRPPVQHDLGKPARPLQELDKLDMWRTGNQRYNRRPYPSARPKIFISETPRNKRRVAPKLNPFINDPAASPADSPLKPNLFGAFHFELPNPRPNGYGPDHVDLVPPSLESLARNPRFVRRPPETPKAAPANPPQTHEPGSAIPGAFPMPDGVEHGVHCNTNTGPQQAKIQTKQPRERKRRRDNDDSEIGRLKKAVRRKFGDDVLGEEEQLLLKQLDALHVNYNYRTHLFKYREAMERASNGDEERAQKFARRDVVVEKLVEMESEEEEKAKKRREMEEDERQRLEEARRREREKARKQKEIEEIERERLRRWVEELAERGRQQEQERLQREAREKEEAKRRAYEDMEARRRIQENIRKARELFSAGDAGSIRRQFEEYEGKWIELKDGRQLPPLCFNILPWPILGCIATQPSDITRQRVEEFVYHPLRSGMESKSRRDRVRMEMLKWHPDKFDAKVLGKVIDADQVAEGAGFVARYLTQLMEEETEKENRGY</sequence>
<dbReference type="HOGENOM" id="CLU_571286_0_0_1"/>
<feature type="region of interest" description="Disordered" evidence="2">
    <location>
        <begin position="1"/>
        <end position="24"/>
    </location>
</feature>
<protein>
    <submittedName>
        <fullName evidence="4">Uncharacterized protein</fullName>
    </submittedName>
</protein>
<evidence type="ECO:0000256" key="2">
    <source>
        <dbReference type="SAM" id="MobiDB-lite"/>
    </source>
</evidence>
<reference evidence="5" key="2">
    <citation type="submission" date="2015-01" db="EMBL/GenBank/DDBJ databases">
        <title>Evolutionary Origins and Diversification of the Mycorrhizal Mutualists.</title>
        <authorList>
            <consortium name="DOE Joint Genome Institute"/>
            <consortium name="Mycorrhizal Genomics Consortium"/>
            <person name="Kohler A."/>
            <person name="Kuo A."/>
            <person name="Nagy L.G."/>
            <person name="Floudas D."/>
            <person name="Copeland A."/>
            <person name="Barry K.W."/>
            <person name="Cichocki N."/>
            <person name="Veneault-Fourrey C."/>
            <person name="LaButti K."/>
            <person name="Lindquist E.A."/>
            <person name="Lipzen A."/>
            <person name="Lundell T."/>
            <person name="Morin E."/>
            <person name="Murat C."/>
            <person name="Riley R."/>
            <person name="Ohm R."/>
            <person name="Sun H."/>
            <person name="Tunlid A."/>
            <person name="Henrissat B."/>
            <person name="Grigoriev I.V."/>
            <person name="Hibbett D.S."/>
            <person name="Martin F."/>
        </authorList>
    </citation>
    <scope>NUCLEOTIDE SEQUENCE [LARGE SCALE GENOMIC DNA]</scope>
    <source>
        <strain evidence="3 5">F 1598</strain>
    </source>
</reference>